<evidence type="ECO:0000256" key="1">
    <source>
        <dbReference type="ARBA" id="ARBA00000448"/>
    </source>
</evidence>
<dbReference type="SUPFAM" id="SSF51445">
    <property type="entry name" value="(Trans)glycosidases"/>
    <property type="match status" value="1"/>
</dbReference>
<feature type="region of interest" description="Disordered" evidence="10">
    <location>
        <begin position="712"/>
        <end position="735"/>
    </location>
</feature>
<dbReference type="SUPFAM" id="SSF52279">
    <property type="entry name" value="Beta-D-glucan exohydrolase, C-terminal domain"/>
    <property type="match status" value="1"/>
</dbReference>
<feature type="chain" id="PRO_5014400226" description="beta-glucosidase" evidence="11">
    <location>
        <begin position="19"/>
        <end position="840"/>
    </location>
</feature>
<evidence type="ECO:0000313" key="13">
    <source>
        <dbReference type="EMBL" id="PMD18065.1"/>
    </source>
</evidence>
<evidence type="ECO:0000256" key="2">
    <source>
        <dbReference type="ARBA" id="ARBA00004987"/>
    </source>
</evidence>
<dbReference type="Pfam" id="PF14310">
    <property type="entry name" value="Fn3-like"/>
    <property type="match status" value="1"/>
</dbReference>
<accession>A0A2J6PVL9</accession>
<reference evidence="13 14" key="1">
    <citation type="submission" date="2016-05" db="EMBL/GenBank/DDBJ databases">
        <title>A degradative enzymes factory behind the ericoid mycorrhizal symbiosis.</title>
        <authorList>
            <consortium name="DOE Joint Genome Institute"/>
            <person name="Martino E."/>
            <person name="Morin E."/>
            <person name="Grelet G."/>
            <person name="Kuo A."/>
            <person name="Kohler A."/>
            <person name="Daghino S."/>
            <person name="Barry K."/>
            <person name="Choi C."/>
            <person name="Cichocki N."/>
            <person name="Clum A."/>
            <person name="Copeland A."/>
            <person name="Hainaut M."/>
            <person name="Haridas S."/>
            <person name="Labutti K."/>
            <person name="Lindquist E."/>
            <person name="Lipzen A."/>
            <person name="Khouja H.-R."/>
            <person name="Murat C."/>
            <person name="Ohm R."/>
            <person name="Olson A."/>
            <person name="Spatafora J."/>
            <person name="Veneault-Fourrey C."/>
            <person name="Henrissat B."/>
            <person name="Grigoriev I."/>
            <person name="Martin F."/>
            <person name="Perotto S."/>
        </authorList>
    </citation>
    <scope>NUCLEOTIDE SEQUENCE [LARGE SCALE GENOMIC DNA]</scope>
    <source>
        <strain evidence="13 14">UAMH 7357</strain>
    </source>
</reference>
<dbReference type="STRING" id="1745343.A0A2J6PVL9"/>
<dbReference type="EC" id="3.2.1.21" evidence="4"/>
<dbReference type="InterPro" id="IPR036962">
    <property type="entry name" value="Glyco_hydro_3_N_sf"/>
</dbReference>
<comment type="pathway">
    <text evidence="2">Glycan metabolism; cellulose degradation.</text>
</comment>
<dbReference type="PANTHER" id="PTHR42715:SF29">
    <property type="entry name" value="BETA-GLUCOSIDASE A-RELATED"/>
    <property type="match status" value="1"/>
</dbReference>
<keyword evidence="14" id="KW-1185">Reference proteome</keyword>
<dbReference type="Pfam" id="PF00933">
    <property type="entry name" value="Glyco_hydro_3"/>
    <property type="match status" value="1"/>
</dbReference>
<evidence type="ECO:0000256" key="6">
    <source>
        <dbReference type="ARBA" id="ARBA00023180"/>
    </source>
</evidence>
<keyword evidence="6" id="KW-0325">Glycoprotein</keyword>
<evidence type="ECO:0000313" key="14">
    <source>
        <dbReference type="Proteomes" id="UP000235672"/>
    </source>
</evidence>
<keyword evidence="9" id="KW-0624">Polysaccharide degradation</keyword>
<dbReference type="OrthoDB" id="416222at2759"/>
<dbReference type="InterPro" id="IPR001764">
    <property type="entry name" value="Glyco_hydro_3_N"/>
</dbReference>
<name>A0A2J6PVL9_9HELO</name>
<proteinExistence type="inferred from homology"/>
<keyword evidence="11" id="KW-0732">Signal</keyword>
<evidence type="ECO:0000256" key="7">
    <source>
        <dbReference type="ARBA" id="ARBA00023277"/>
    </source>
</evidence>
<organism evidence="13 14">
    <name type="scientific">Hyaloscypha hepaticicola</name>
    <dbReference type="NCBI Taxonomy" id="2082293"/>
    <lineage>
        <taxon>Eukaryota</taxon>
        <taxon>Fungi</taxon>
        <taxon>Dikarya</taxon>
        <taxon>Ascomycota</taxon>
        <taxon>Pezizomycotina</taxon>
        <taxon>Leotiomycetes</taxon>
        <taxon>Helotiales</taxon>
        <taxon>Hyaloscyphaceae</taxon>
        <taxon>Hyaloscypha</taxon>
    </lineage>
</organism>
<gene>
    <name evidence="13" type="ORF">NA56DRAFT_691468</name>
</gene>
<dbReference type="Gene3D" id="3.40.50.1700">
    <property type="entry name" value="Glycoside hydrolase family 3 C-terminal domain"/>
    <property type="match status" value="1"/>
</dbReference>
<dbReference type="InterPro" id="IPR036881">
    <property type="entry name" value="Glyco_hydro_3_C_sf"/>
</dbReference>
<dbReference type="Gene3D" id="2.60.40.10">
    <property type="entry name" value="Immunoglobulins"/>
    <property type="match status" value="1"/>
</dbReference>
<feature type="domain" description="Fibronectin type III-like" evidence="12">
    <location>
        <begin position="762"/>
        <end position="830"/>
    </location>
</feature>
<dbReference type="Gene3D" id="3.20.20.300">
    <property type="entry name" value="Glycoside hydrolase, family 3, N-terminal domain"/>
    <property type="match status" value="1"/>
</dbReference>
<dbReference type="Proteomes" id="UP000235672">
    <property type="component" value="Unassembled WGS sequence"/>
</dbReference>
<dbReference type="EMBL" id="KZ613496">
    <property type="protein sequence ID" value="PMD18065.1"/>
    <property type="molecule type" value="Genomic_DNA"/>
</dbReference>
<evidence type="ECO:0000256" key="11">
    <source>
        <dbReference type="SAM" id="SignalP"/>
    </source>
</evidence>
<keyword evidence="5 13" id="KW-0378">Hydrolase</keyword>
<dbReference type="InterPro" id="IPR026891">
    <property type="entry name" value="Fn3-like"/>
</dbReference>
<dbReference type="Pfam" id="PF01915">
    <property type="entry name" value="Glyco_hydro_3_C"/>
    <property type="match status" value="1"/>
</dbReference>
<dbReference type="PANTHER" id="PTHR42715">
    <property type="entry name" value="BETA-GLUCOSIDASE"/>
    <property type="match status" value="1"/>
</dbReference>
<evidence type="ECO:0000256" key="9">
    <source>
        <dbReference type="ARBA" id="ARBA00023326"/>
    </source>
</evidence>
<dbReference type="InterPro" id="IPR050288">
    <property type="entry name" value="Cellulose_deg_GH3"/>
</dbReference>
<keyword evidence="8" id="KW-0326">Glycosidase</keyword>
<dbReference type="FunFam" id="3.20.20.300:FF:000002">
    <property type="entry name" value="Probable beta-glucosidase"/>
    <property type="match status" value="1"/>
</dbReference>
<evidence type="ECO:0000256" key="10">
    <source>
        <dbReference type="SAM" id="MobiDB-lite"/>
    </source>
</evidence>
<evidence type="ECO:0000256" key="8">
    <source>
        <dbReference type="ARBA" id="ARBA00023295"/>
    </source>
</evidence>
<dbReference type="GO" id="GO:0009251">
    <property type="term" value="P:glucan catabolic process"/>
    <property type="evidence" value="ECO:0007669"/>
    <property type="project" value="TreeGrafter"/>
</dbReference>
<dbReference type="AlphaFoldDB" id="A0A2J6PVL9"/>
<evidence type="ECO:0000256" key="5">
    <source>
        <dbReference type="ARBA" id="ARBA00022801"/>
    </source>
</evidence>
<comment type="catalytic activity">
    <reaction evidence="1">
        <text>Hydrolysis of terminal, non-reducing beta-D-glucosyl residues with release of beta-D-glucose.</text>
        <dbReference type="EC" id="3.2.1.21"/>
    </reaction>
</comment>
<dbReference type="InterPro" id="IPR017853">
    <property type="entry name" value="GH"/>
</dbReference>
<evidence type="ECO:0000256" key="4">
    <source>
        <dbReference type="ARBA" id="ARBA00012744"/>
    </source>
</evidence>
<dbReference type="PRINTS" id="PR00133">
    <property type="entry name" value="GLHYDRLASE3"/>
</dbReference>
<sequence>MLWSSIASFAALTAVVNGQYDGETSPPSYPSPWMRGGNGWADAYQKAQAFVSQLTLLEKVNLTTGVGWEEGPCVGNTGSIPRLNFPGLCLQDSPLGVRDTDLNSAFPAGVNAAATWSTRLMKSRGNAMGSEHRDKGVDVQLGPVAGPLGRSPEGGRNWEGFSPDPVLTGVAIGQTIQGIQDAGVIACAKHFIMNEQEHVRSATPPEYEFSYSSNLDDKTMHELYLWPFADAVRAGAGAIMCSYNQVNNSYASQNSWTLNYLLKNELDFQGFVTSDWWAQLTGVASALAGLDMTMAGDQGLNSGDTYWGSNLTAAVLNGTIPQWRLDDMVVRIMSAYYKVGRDKTSVPVNFNSWTLETDGYRFPESNEDFTQVNWHVNVQDDHAALIREIGGASTVLLKNVNKALPLNKPKSIAVIGEDAHDNPGGPNACGDRGCDIGTLAMGWGSGTANFPYLISPNTALKAQAADDKSQYVNVSNNYDFDAVTKAVTGAEVAIVFANADSGEGYLTIDGNEGDRNNLTLWQNGDALIAHVASINPNTIVVLHTVGAVIVEAIKNHPNITAILWAGLPGQESGNAITDVLYGKVNPQAKTPFTWGKAREDWGTDVMYTFPSDPPQLNFVEGVFIDYRHFDAAGIEPSYEFGFGLSYTTFSYSNLKITKNNPGPYEPTTGMTSPAPTFGTIDYNPAHAEFPPGFSAVPRYVYPYISGPIPTNLPQNWPAHSQDGSPQPKLAAGGSGGGNRQLYDTMYTVSATVTNTGNVKGTEIAQLYISLGGPTDPKIQLRGFDDLILDPGESETFTYEITRRDISNWDTVSQNWVVSAYPKTVYVGGSSRDLPLSGALG</sequence>
<protein>
    <recommendedName>
        <fullName evidence="4">beta-glucosidase</fullName>
        <ecNumber evidence="4">3.2.1.21</ecNumber>
    </recommendedName>
</protein>
<dbReference type="InterPro" id="IPR002772">
    <property type="entry name" value="Glyco_hydro_3_C"/>
</dbReference>
<evidence type="ECO:0000259" key="12">
    <source>
        <dbReference type="SMART" id="SM01217"/>
    </source>
</evidence>
<dbReference type="SMART" id="SM01217">
    <property type="entry name" value="Fn3_like"/>
    <property type="match status" value="1"/>
</dbReference>
<keyword evidence="7" id="KW-0119">Carbohydrate metabolism</keyword>
<evidence type="ECO:0000256" key="3">
    <source>
        <dbReference type="ARBA" id="ARBA00005336"/>
    </source>
</evidence>
<feature type="signal peptide" evidence="11">
    <location>
        <begin position="1"/>
        <end position="18"/>
    </location>
</feature>
<dbReference type="GO" id="GO:0008422">
    <property type="term" value="F:beta-glucosidase activity"/>
    <property type="evidence" value="ECO:0007669"/>
    <property type="project" value="UniProtKB-EC"/>
</dbReference>
<feature type="compositionally biased region" description="Polar residues" evidence="10">
    <location>
        <begin position="712"/>
        <end position="724"/>
    </location>
</feature>
<dbReference type="FunFam" id="3.40.50.1700:FF:000003">
    <property type="entry name" value="Probable beta-glucosidase"/>
    <property type="match status" value="1"/>
</dbReference>
<dbReference type="InterPro" id="IPR013783">
    <property type="entry name" value="Ig-like_fold"/>
</dbReference>
<comment type="similarity">
    <text evidence="3">Belongs to the glycosyl hydrolase 3 family.</text>
</comment>